<dbReference type="EMBL" id="ABJB010917736">
    <property type="status" value="NOT_ANNOTATED_CDS"/>
    <property type="molecule type" value="Genomic_DNA"/>
</dbReference>
<organism evidence="2 3">
    <name type="scientific">Ixodes scapularis</name>
    <name type="common">Black-legged tick</name>
    <name type="synonym">Deer tick</name>
    <dbReference type="NCBI Taxonomy" id="6945"/>
    <lineage>
        <taxon>Eukaryota</taxon>
        <taxon>Metazoa</taxon>
        <taxon>Ecdysozoa</taxon>
        <taxon>Arthropoda</taxon>
        <taxon>Chelicerata</taxon>
        <taxon>Arachnida</taxon>
        <taxon>Acari</taxon>
        <taxon>Parasitiformes</taxon>
        <taxon>Ixodida</taxon>
        <taxon>Ixodoidea</taxon>
        <taxon>Ixodidae</taxon>
        <taxon>Ixodinae</taxon>
        <taxon>Ixodes</taxon>
    </lineage>
</organism>
<evidence type="ECO:0000313" key="3">
    <source>
        <dbReference type="Proteomes" id="UP000001555"/>
    </source>
</evidence>
<reference evidence="2" key="2">
    <citation type="submission" date="2020-05" db="UniProtKB">
        <authorList>
            <consortium name="EnsemblMetazoa"/>
        </authorList>
    </citation>
    <scope>IDENTIFICATION</scope>
    <source>
        <strain evidence="2">wikel</strain>
    </source>
</reference>
<reference evidence="3" key="1">
    <citation type="submission" date="2008-03" db="EMBL/GenBank/DDBJ databases">
        <title>Annotation of Ixodes scapularis.</title>
        <authorList>
            <consortium name="Ixodes scapularis Genome Project Consortium"/>
            <person name="Caler E."/>
            <person name="Hannick L.I."/>
            <person name="Bidwell S."/>
            <person name="Joardar V."/>
            <person name="Thiagarajan M."/>
            <person name="Amedeo P."/>
            <person name="Galinsky K.J."/>
            <person name="Schobel S."/>
            <person name="Inman J."/>
            <person name="Hostetler J."/>
            <person name="Miller J."/>
            <person name="Hammond M."/>
            <person name="Megy K."/>
            <person name="Lawson D."/>
            <person name="Kodira C."/>
            <person name="Sutton G."/>
            <person name="Meyer J."/>
            <person name="Hill C.A."/>
            <person name="Birren B."/>
            <person name="Nene V."/>
            <person name="Collins F."/>
            <person name="Alarcon-Chaidez F."/>
            <person name="Wikel S."/>
            <person name="Strausberg R."/>
        </authorList>
    </citation>
    <scope>NUCLEOTIDE SEQUENCE [LARGE SCALE GENOMIC DNA]</scope>
    <source>
        <strain evidence="3">Wikel</strain>
    </source>
</reference>
<evidence type="ECO:0000256" key="1">
    <source>
        <dbReference type="SAM" id="MobiDB-lite"/>
    </source>
</evidence>
<feature type="region of interest" description="Disordered" evidence="1">
    <location>
        <begin position="1"/>
        <end position="42"/>
    </location>
</feature>
<dbReference type="InParanoid" id="A0A1S4KJP5"/>
<name>A0A1S4KJP5_IXOSC</name>
<dbReference type="EnsemblMetazoa" id="ISCW000515-RA">
    <property type="protein sequence ID" value="ISCW000515-PA"/>
    <property type="gene ID" value="ISCW000515"/>
</dbReference>
<accession>A0A1S4KJP5</accession>
<dbReference type="AlphaFoldDB" id="A0A1S4KJP5"/>
<proteinExistence type="predicted"/>
<evidence type="ECO:0000313" key="2">
    <source>
        <dbReference type="EnsemblMetazoa" id="ISCW000515-PA"/>
    </source>
</evidence>
<feature type="compositionally biased region" description="Basic residues" evidence="1">
    <location>
        <begin position="1"/>
        <end position="12"/>
    </location>
</feature>
<sequence length="59" mass="6873">QTKGNSRRKKEASRREKIIKGWTGGKGERGRGGNAAERKSRRRTFRWEVRNSRLFVEGV</sequence>
<dbReference type="VEuPathDB" id="VectorBase:ISCW000515"/>
<keyword evidence="3" id="KW-1185">Reference proteome</keyword>
<protein>
    <submittedName>
        <fullName evidence="2">Uncharacterized protein</fullName>
    </submittedName>
</protein>
<dbReference type="Proteomes" id="UP000001555">
    <property type="component" value="Unassembled WGS sequence"/>
</dbReference>